<comment type="caution">
    <text evidence="3">The sequence shown here is derived from an EMBL/GenBank/DDBJ whole genome shotgun (WGS) entry which is preliminary data.</text>
</comment>
<dbReference type="GO" id="GO:0006354">
    <property type="term" value="P:DNA-templated transcription elongation"/>
    <property type="evidence" value="ECO:0007669"/>
    <property type="project" value="TreeGrafter"/>
</dbReference>
<evidence type="ECO:0000256" key="1">
    <source>
        <dbReference type="SAM" id="MobiDB-lite"/>
    </source>
</evidence>
<dbReference type="GO" id="GO:0032784">
    <property type="term" value="P:regulation of DNA-templated transcription elongation"/>
    <property type="evidence" value="ECO:0007669"/>
    <property type="project" value="InterPro"/>
</dbReference>
<accession>A0AB34YPT7</accession>
<dbReference type="Gene3D" id="3.10.50.30">
    <property type="entry name" value="Transcription elongation factor, GreA/GreB, C-terminal domain"/>
    <property type="match status" value="1"/>
</dbReference>
<dbReference type="PANTHER" id="PTHR30437">
    <property type="entry name" value="TRANSCRIPTION ELONGATION FACTOR GREA"/>
    <property type="match status" value="1"/>
</dbReference>
<protein>
    <submittedName>
        <fullName evidence="3">Transcription elongation GreA/GreB family factor</fullName>
    </submittedName>
</protein>
<organism evidence="3 4">
    <name type="scientific">Brucella pecoris</name>
    <dbReference type="NCBI Taxonomy" id="867683"/>
    <lineage>
        <taxon>Bacteria</taxon>
        <taxon>Pseudomonadati</taxon>
        <taxon>Pseudomonadota</taxon>
        <taxon>Alphaproteobacteria</taxon>
        <taxon>Hyphomicrobiales</taxon>
        <taxon>Brucellaceae</taxon>
        <taxon>Brucella/Ochrobactrum group</taxon>
        <taxon>Brucella</taxon>
    </lineage>
</organism>
<evidence type="ECO:0000259" key="2">
    <source>
        <dbReference type="Pfam" id="PF01272"/>
    </source>
</evidence>
<sequence length="172" mass="19028">MTGRLVGEVPTAYIQLMSRAFTKEQDDAPTDLGERPVSPHRNLVTPTGLTMIEDEIARLQRELADANVAGERSAIARISRDLRYWVARRENAELSVPAPDSDVVRFGMTVDLENLDDGKVRRWTIVGEDEADPSNGKISHVAPVAILLFGKPVGDVVKINNVEWEIVSLKIV</sequence>
<name>A0AB34YPT7_9HYPH</name>
<gene>
    <name evidence="3" type="ORF">GGQ79_001542</name>
</gene>
<dbReference type="EMBL" id="JACIEX010000002">
    <property type="protein sequence ID" value="MBB4093057.1"/>
    <property type="molecule type" value="Genomic_DNA"/>
</dbReference>
<dbReference type="GO" id="GO:0003677">
    <property type="term" value="F:DNA binding"/>
    <property type="evidence" value="ECO:0007669"/>
    <property type="project" value="InterPro"/>
</dbReference>
<dbReference type="SUPFAM" id="SSF54534">
    <property type="entry name" value="FKBP-like"/>
    <property type="match status" value="1"/>
</dbReference>
<dbReference type="InterPro" id="IPR001437">
    <property type="entry name" value="Tscrpt_elong_fac_GreA/B_C"/>
</dbReference>
<feature type="domain" description="Transcription elongation factor GreA/GreB C-terminal" evidence="2">
    <location>
        <begin position="101"/>
        <end position="168"/>
    </location>
</feature>
<keyword evidence="4" id="KW-1185">Reference proteome</keyword>
<reference evidence="3 4" key="1">
    <citation type="submission" date="2020-08" db="EMBL/GenBank/DDBJ databases">
        <title>Genomic Encyclopedia of Type Strains, Phase IV (KMG-IV): sequencing the most valuable type-strain genomes for metagenomic binning, comparative biology and taxonomic classification.</title>
        <authorList>
            <person name="Goeker M."/>
        </authorList>
    </citation>
    <scope>NUCLEOTIDE SEQUENCE [LARGE SCALE GENOMIC DNA]</scope>
    <source>
        <strain evidence="3 4">DSM 23868</strain>
    </source>
</reference>
<dbReference type="InterPro" id="IPR023459">
    <property type="entry name" value="Tscrpt_elong_fac_GreA/B_fam"/>
</dbReference>
<dbReference type="InterPro" id="IPR036953">
    <property type="entry name" value="GreA/GreB_C_sf"/>
</dbReference>
<dbReference type="GO" id="GO:0070063">
    <property type="term" value="F:RNA polymerase binding"/>
    <property type="evidence" value="ECO:0007669"/>
    <property type="project" value="InterPro"/>
</dbReference>
<dbReference type="Pfam" id="PF01272">
    <property type="entry name" value="GreA_GreB"/>
    <property type="match status" value="1"/>
</dbReference>
<dbReference type="PANTHER" id="PTHR30437:SF6">
    <property type="entry name" value="TRANSCRIPTION ELONGATION FACTOR GREB"/>
    <property type="match status" value="1"/>
</dbReference>
<dbReference type="AlphaFoldDB" id="A0AB34YPT7"/>
<evidence type="ECO:0000313" key="4">
    <source>
        <dbReference type="Proteomes" id="UP000553980"/>
    </source>
</evidence>
<evidence type="ECO:0000313" key="3">
    <source>
        <dbReference type="EMBL" id="MBB4093057.1"/>
    </source>
</evidence>
<proteinExistence type="predicted"/>
<dbReference type="Proteomes" id="UP000553980">
    <property type="component" value="Unassembled WGS sequence"/>
</dbReference>
<feature type="region of interest" description="Disordered" evidence="1">
    <location>
        <begin position="25"/>
        <end position="44"/>
    </location>
</feature>